<accession>A0A1N6FBE6</accession>
<protein>
    <submittedName>
        <fullName evidence="1">Uncharacterized protein</fullName>
    </submittedName>
</protein>
<gene>
    <name evidence="1" type="ORF">SAMN05443544_1906</name>
</gene>
<keyword evidence="2" id="KW-1185">Reference proteome</keyword>
<name>A0A1N6FBE6_9MICO</name>
<reference evidence="2" key="1">
    <citation type="submission" date="2016-11" db="EMBL/GenBank/DDBJ databases">
        <authorList>
            <person name="Varghese N."/>
            <person name="Submissions S."/>
        </authorList>
    </citation>
    <scope>NUCLEOTIDE SEQUENCE [LARGE SCALE GENOMIC DNA]</scope>
    <source>
        <strain evidence="2">DSM 8595</strain>
    </source>
</reference>
<dbReference type="InterPro" id="IPR036702">
    <property type="entry name" value="ComB-like_sf"/>
</dbReference>
<sequence length="192" mass="19341">MRVNEPSPDPAAQSKYQVRFDWGRRGAGRIAEGVRLLVWVDVLPGTGSLPSASIVGLAPQRAAVLESGLVDASATARWILAEQERLGERAFIAIVAAGDAEAGFSADDLLGAGAVIDALAALGIDDSSPEAAVAASAFGGLRRAVRHLTSASASGRAASAAGMSIGELHDAAALDASEAARVLRGGAEASVD</sequence>
<dbReference type="STRING" id="232089.SAMN05443544_1906"/>
<dbReference type="Gene3D" id="3.90.1560.10">
    <property type="entry name" value="ComB-like"/>
    <property type="match status" value="1"/>
</dbReference>
<proteinExistence type="predicted"/>
<dbReference type="GO" id="GO:0050532">
    <property type="term" value="F:2-phosphosulfolactate phosphatase activity"/>
    <property type="evidence" value="ECO:0007669"/>
    <property type="project" value="InterPro"/>
</dbReference>
<organism evidence="1 2">
    <name type="scientific">Agromyces cerinus subsp. cerinus</name>
    <dbReference type="NCBI Taxonomy" id="232089"/>
    <lineage>
        <taxon>Bacteria</taxon>
        <taxon>Bacillati</taxon>
        <taxon>Actinomycetota</taxon>
        <taxon>Actinomycetes</taxon>
        <taxon>Micrococcales</taxon>
        <taxon>Microbacteriaceae</taxon>
        <taxon>Agromyces</taxon>
    </lineage>
</organism>
<dbReference type="Proteomes" id="UP000184699">
    <property type="component" value="Unassembled WGS sequence"/>
</dbReference>
<dbReference type="GO" id="GO:0000287">
    <property type="term" value="F:magnesium ion binding"/>
    <property type="evidence" value="ECO:0007669"/>
    <property type="project" value="InterPro"/>
</dbReference>
<dbReference type="EMBL" id="FSRJ01000002">
    <property type="protein sequence ID" value="SIN92603.1"/>
    <property type="molecule type" value="Genomic_DNA"/>
</dbReference>
<evidence type="ECO:0000313" key="2">
    <source>
        <dbReference type="Proteomes" id="UP000184699"/>
    </source>
</evidence>
<evidence type="ECO:0000313" key="1">
    <source>
        <dbReference type="EMBL" id="SIN92603.1"/>
    </source>
</evidence>
<dbReference type="AlphaFoldDB" id="A0A1N6FBE6"/>
<dbReference type="SUPFAM" id="SSF142823">
    <property type="entry name" value="ComB-like"/>
    <property type="match status" value="1"/>
</dbReference>